<keyword evidence="4" id="KW-1185">Reference proteome</keyword>
<keyword evidence="2" id="KW-0472">Membrane</keyword>
<evidence type="ECO:0000313" key="4">
    <source>
        <dbReference type="Proteomes" id="UP001209570"/>
    </source>
</evidence>
<keyword evidence="2" id="KW-0812">Transmembrane</keyword>
<feature type="compositionally biased region" description="Pro residues" evidence="1">
    <location>
        <begin position="351"/>
        <end position="369"/>
    </location>
</feature>
<proteinExistence type="predicted"/>
<keyword evidence="2" id="KW-1133">Transmembrane helix</keyword>
<dbReference type="InterPro" id="IPR008999">
    <property type="entry name" value="Actin-crosslinking"/>
</dbReference>
<name>A0AAD5Q6I7_PYTIN</name>
<dbReference type="SUPFAM" id="SSF50405">
    <property type="entry name" value="Actin-crosslinking proteins"/>
    <property type="match status" value="1"/>
</dbReference>
<evidence type="ECO:0000256" key="1">
    <source>
        <dbReference type="SAM" id="MobiDB-lite"/>
    </source>
</evidence>
<feature type="region of interest" description="Disordered" evidence="1">
    <location>
        <begin position="351"/>
        <end position="417"/>
    </location>
</feature>
<dbReference type="AlphaFoldDB" id="A0AAD5Q6I7"/>
<dbReference type="PANTHER" id="PTHR48125:SF10">
    <property type="entry name" value="OS12G0136300 PROTEIN"/>
    <property type="match status" value="1"/>
</dbReference>
<sequence>MTAAEIPTHWPSLATSAVFVVLLRHTTALGDMPLVTLVFFTMLPTLVAIMCLQDRRFFRTFKRIYQYVLRIDDPEETHGRRASKESMELLALARVELTKALVDRWNAPGARSASAPAVTSASSAASATPSVLSRQSTTLSRVSSASPTLASARSEVNVLSPNGTNTTGKSLYDQVKENLRDHVFQNHSDAPIYFMDPTTGRFLRVNSHHKLVFTSSPDASCLFHAVKGKTHHWGFHSTIHQRFVGQNIMGKIVVSSKKMNSWEAFRVLERPESTSATAPACDEASASRTKTIYLVLCSARFGKGMWLARNRRTPSNPSDVYLSKHFENAVALVYASDLSAFEFLTQHAAPAPRPTVEPAPAAPAAPSEPAPVESPIVTAAPEPTEAQPESLPLTEEDRKMSGISTTSSGTSSVASTEPFGADFQAPVLTTAERPHVVFPWIEDPSSDQFLELPEKQMTEVLSTTISRVTVREFIEFFIDQDARRRCHEKMSQAPTSSASPAAAQEKLMSEWHLHPQFGFVRKLSYRPPTPESAAKHEADESAADANAPPPPVPIAIDQYHSCSLNEKTLQKATLRCKMYTLSIPYSNCFSIEVLLEIQNTNDRDAALYSLAPAHPVLHFRSRAGVHFSRTTTFAPQITRGVLAGVRKTCDRLLRLVEAHRVQRQSSAADVLSLLSPSAAISLPAGHLRDAYTPYAMAVEVIKGMIDELRAAKSSPTAATGSQSSNGQVSYMPWRCESDELTQALVGEELAQGMASPPSTVKGFFESPWKAFHVVLEQALPSKITPRLFFDALLSDECSFFHVVSRQSGNMDVDIGAWRACRISSQSDSRVHVRRQVFAMPVSGVPGIDVARVEDYHYHVLRESDGVERLEFGMKTFARDWPDGDRFSIEVLVLVEPESFSDATERATREEDEETKADIVDISSIESEHEKEKEDDEEFEVSPRFVMKVLYAVAAQPAPVATASASAEASASTQAEAVSPLIARGVEIGLQDVWRRVVQVMRDASQSLTPSSRRLSMQLELFDLHEWGPEHVRYRLQRDGKLPTHDELTSKVIEAMAALY</sequence>
<reference evidence="3" key="1">
    <citation type="submission" date="2021-12" db="EMBL/GenBank/DDBJ databases">
        <title>Prjna785345.</title>
        <authorList>
            <person name="Rujirawat T."/>
            <person name="Krajaejun T."/>
        </authorList>
    </citation>
    <scope>NUCLEOTIDE SEQUENCE</scope>
    <source>
        <strain evidence="3">Pi057C3</strain>
    </source>
</reference>
<feature type="compositionally biased region" description="Low complexity" evidence="1">
    <location>
        <begin position="401"/>
        <end position="416"/>
    </location>
</feature>
<evidence type="ECO:0000256" key="2">
    <source>
        <dbReference type="SAM" id="Phobius"/>
    </source>
</evidence>
<feature type="region of interest" description="Disordered" evidence="1">
    <location>
        <begin position="528"/>
        <end position="548"/>
    </location>
</feature>
<evidence type="ECO:0008006" key="5">
    <source>
        <dbReference type="Google" id="ProtNLM"/>
    </source>
</evidence>
<dbReference type="PANTHER" id="PTHR48125">
    <property type="entry name" value="LP07818P1"/>
    <property type="match status" value="1"/>
</dbReference>
<comment type="caution">
    <text evidence="3">The sequence shown here is derived from an EMBL/GenBank/DDBJ whole genome shotgun (WGS) entry which is preliminary data.</text>
</comment>
<dbReference type="EMBL" id="JAKCXM010000464">
    <property type="protein sequence ID" value="KAJ0393770.1"/>
    <property type="molecule type" value="Genomic_DNA"/>
</dbReference>
<evidence type="ECO:0000313" key="3">
    <source>
        <dbReference type="EMBL" id="KAJ0393770.1"/>
    </source>
</evidence>
<feature type="transmembrane region" description="Helical" evidence="2">
    <location>
        <begin position="32"/>
        <end position="52"/>
    </location>
</feature>
<protein>
    <recommendedName>
        <fullName evidence="5">VASt domain-containing protein</fullName>
    </recommendedName>
</protein>
<organism evidence="3 4">
    <name type="scientific">Pythium insidiosum</name>
    <name type="common">Pythiosis disease agent</name>
    <dbReference type="NCBI Taxonomy" id="114742"/>
    <lineage>
        <taxon>Eukaryota</taxon>
        <taxon>Sar</taxon>
        <taxon>Stramenopiles</taxon>
        <taxon>Oomycota</taxon>
        <taxon>Peronosporomycetes</taxon>
        <taxon>Pythiales</taxon>
        <taxon>Pythiaceae</taxon>
        <taxon>Pythium</taxon>
    </lineage>
</organism>
<gene>
    <name evidence="3" type="ORF">P43SY_004212</name>
</gene>
<dbReference type="Proteomes" id="UP001209570">
    <property type="component" value="Unassembled WGS sequence"/>
</dbReference>
<accession>A0AAD5Q6I7</accession>
<feature type="region of interest" description="Disordered" evidence="1">
    <location>
        <begin position="902"/>
        <end position="937"/>
    </location>
</feature>